<evidence type="ECO:0000313" key="2">
    <source>
        <dbReference type="Proteomes" id="UP000586305"/>
    </source>
</evidence>
<sequence length="232" mass="26460">MDTFKTILACASERKGSEHHVLSLLTDPKPSEELLQLNDSDWLEEFTRKIFQSGFYWNVIDAKWQGFREVFWDFEVNKLLMMSPEMLEQRASDERIVRNYKKVMTIPDNCLMIHETAQTHGSFAKFIAHWPTDDIVGLWLYLKKHGARLGGNTGPFALRVLGKDTFILSRDVESYLRAHNIIDGGLHTKKSLQAIQSFFNTLVSQSGWSLQALSQLIALSVGDNIIHSSEAS</sequence>
<dbReference type="Proteomes" id="UP000586305">
    <property type="component" value="Unassembled WGS sequence"/>
</dbReference>
<dbReference type="PANTHER" id="PTHR30037">
    <property type="entry name" value="DNA-3-METHYLADENINE GLYCOSYLASE 1"/>
    <property type="match status" value="1"/>
</dbReference>
<evidence type="ECO:0000313" key="1">
    <source>
        <dbReference type="EMBL" id="NOU52880.1"/>
    </source>
</evidence>
<dbReference type="InterPro" id="IPR005019">
    <property type="entry name" value="Adenine_glyco"/>
</dbReference>
<name>A0A849VJB3_9GAMM</name>
<organism evidence="1 2">
    <name type="scientific">Pseudoalteromonas caenipelagi</name>
    <dbReference type="NCBI Taxonomy" id="2726988"/>
    <lineage>
        <taxon>Bacteria</taxon>
        <taxon>Pseudomonadati</taxon>
        <taxon>Pseudomonadota</taxon>
        <taxon>Gammaproteobacteria</taxon>
        <taxon>Alteromonadales</taxon>
        <taxon>Pseudoalteromonadaceae</taxon>
        <taxon>Pseudoalteromonas</taxon>
    </lineage>
</organism>
<accession>A0A849VJB3</accession>
<keyword evidence="2" id="KW-1185">Reference proteome</keyword>
<proteinExistence type="predicted"/>
<dbReference type="GO" id="GO:0006284">
    <property type="term" value="P:base-excision repair"/>
    <property type="evidence" value="ECO:0007669"/>
    <property type="project" value="InterPro"/>
</dbReference>
<dbReference type="InterPro" id="IPR011257">
    <property type="entry name" value="DNA_glycosylase"/>
</dbReference>
<dbReference type="GO" id="GO:0008725">
    <property type="term" value="F:DNA-3-methyladenine glycosylase activity"/>
    <property type="evidence" value="ECO:0007669"/>
    <property type="project" value="InterPro"/>
</dbReference>
<dbReference type="RefSeq" id="WP_171627933.1">
    <property type="nucleotide sequence ID" value="NZ_JABBPG010000013.1"/>
</dbReference>
<dbReference type="InterPro" id="IPR052891">
    <property type="entry name" value="DNA-3mA_glycosylase"/>
</dbReference>
<dbReference type="Pfam" id="PF03352">
    <property type="entry name" value="Adenine_glyco"/>
    <property type="match status" value="1"/>
</dbReference>
<comment type="caution">
    <text evidence="1">The sequence shown here is derived from an EMBL/GenBank/DDBJ whole genome shotgun (WGS) entry which is preliminary data.</text>
</comment>
<dbReference type="PANTHER" id="PTHR30037:SF3">
    <property type="entry name" value="BLR0857 PROTEIN"/>
    <property type="match status" value="1"/>
</dbReference>
<dbReference type="Gene3D" id="1.10.340.30">
    <property type="entry name" value="Hypothetical protein, domain 2"/>
    <property type="match status" value="1"/>
</dbReference>
<protein>
    <submittedName>
        <fullName evidence="1">3-methyladenine DNA glycosylase</fullName>
    </submittedName>
</protein>
<dbReference type="AlphaFoldDB" id="A0A849VJB3"/>
<gene>
    <name evidence="1" type="ORF">HG263_20465</name>
</gene>
<reference evidence="1 2" key="1">
    <citation type="submission" date="2020-04" db="EMBL/GenBank/DDBJ databases">
        <title>Pseudoalteromonas caenipelagi sp. nov., isolated from a tidal flat.</title>
        <authorList>
            <person name="Park S."/>
            <person name="Yoon J.-H."/>
        </authorList>
    </citation>
    <scope>NUCLEOTIDE SEQUENCE [LARGE SCALE GENOMIC DNA]</scope>
    <source>
        <strain evidence="1 2">JBTF-M23</strain>
    </source>
</reference>
<dbReference type="EMBL" id="JABBPG010000013">
    <property type="protein sequence ID" value="NOU52880.1"/>
    <property type="molecule type" value="Genomic_DNA"/>
</dbReference>
<dbReference type="SUPFAM" id="SSF48150">
    <property type="entry name" value="DNA-glycosylase"/>
    <property type="match status" value="1"/>
</dbReference>